<dbReference type="InterPro" id="IPR004038">
    <property type="entry name" value="Ribosomal_eL8/eL30/eS12/Gad45"/>
</dbReference>
<keyword evidence="4" id="KW-1185">Reference proteome</keyword>
<evidence type="ECO:0000259" key="2">
    <source>
        <dbReference type="Pfam" id="PF04296"/>
    </source>
</evidence>
<sequence>MVNKSDESKQQQRCCLVTREKGNPEGLIRFVISPDNVVVPDLTERLPGRGMWLKADQNVLHMAIERRVFSRAAQCQVEVPENLSSMIINGLQCRIKNSLGLARRAGQVTFGFEKVREKISQNVVGLIIQATNGSEEERKRLLSGAKHLPNIAIFTAKELGILFGREYVVHAAIHTGSFVYRILCDNRRLAGFIN</sequence>
<evidence type="ECO:0000259" key="1">
    <source>
        <dbReference type="Pfam" id="PF01248"/>
    </source>
</evidence>
<protein>
    <submittedName>
        <fullName evidence="3">RNA-binding protein</fullName>
    </submittedName>
</protein>
<accession>A0ABT6Q1X2</accession>
<dbReference type="EMBL" id="JASBAO010000001">
    <property type="protein sequence ID" value="MDI2091095.1"/>
    <property type="molecule type" value="Genomic_DNA"/>
</dbReference>
<comment type="caution">
    <text evidence="3">The sequence shown here is derived from an EMBL/GenBank/DDBJ whole genome shotgun (WGS) entry which is preliminary data.</text>
</comment>
<dbReference type="Gene3D" id="3.30.1330.30">
    <property type="match status" value="1"/>
</dbReference>
<gene>
    <name evidence="3" type="ORF">QJV27_06900</name>
</gene>
<evidence type="ECO:0000313" key="4">
    <source>
        <dbReference type="Proteomes" id="UP001431634"/>
    </source>
</evidence>
<dbReference type="Gene3D" id="3.30.1230.10">
    <property type="entry name" value="YlxR-like"/>
    <property type="match status" value="1"/>
</dbReference>
<dbReference type="RefSeq" id="WP_281448202.1">
    <property type="nucleotide sequence ID" value="NZ_JASBAO010000001.1"/>
</dbReference>
<dbReference type="InterPro" id="IPR029064">
    <property type="entry name" value="Ribosomal_eL30-like_sf"/>
</dbReference>
<dbReference type="SUPFAM" id="SSF64376">
    <property type="entry name" value="YlxR-like"/>
    <property type="match status" value="1"/>
</dbReference>
<dbReference type="InterPro" id="IPR037465">
    <property type="entry name" value="YlxR"/>
</dbReference>
<organism evidence="3 4">
    <name type="scientific">Commensalibacter oyaizuii</name>
    <dbReference type="NCBI Taxonomy" id="3043873"/>
    <lineage>
        <taxon>Bacteria</taxon>
        <taxon>Pseudomonadati</taxon>
        <taxon>Pseudomonadota</taxon>
        <taxon>Alphaproteobacteria</taxon>
        <taxon>Acetobacterales</taxon>
        <taxon>Acetobacteraceae</taxon>
    </lineage>
</organism>
<dbReference type="NCBIfam" id="NF006622">
    <property type="entry name" value="PRK09190.1"/>
    <property type="match status" value="1"/>
</dbReference>
<feature type="domain" description="Ribosomal protein eL8/eL30/eS12/Gadd45" evidence="1">
    <location>
        <begin position="95"/>
        <end position="172"/>
    </location>
</feature>
<reference evidence="3" key="1">
    <citation type="submission" date="2023-05" db="EMBL/GenBank/DDBJ databases">
        <title>Whole genome sequence of Commensalibacter sp.</title>
        <authorList>
            <person name="Charoenyingcharoen P."/>
            <person name="Yukphan P."/>
        </authorList>
    </citation>
    <scope>NUCLEOTIDE SEQUENCE</scope>
    <source>
        <strain evidence="3">TBRC 16381</strain>
    </source>
</reference>
<evidence type="ECO:0000313" key="3">
    <source>
        <dbReference type="EMBL" id="MDI2091095.1"/>
    </source>
</evidence>
<dbReference type="PANTHER" id="PTHR34215:SF1">
    <property type="entry name" value="YLXR DOMAIN-CONTAINING PROTEIN"/>
    <property type="match status" value="1"/>
</dbReference>
<dbReference type="InterPro" id="IPR007393">
    <property type="entry name" value="YlxR_dom"/>
</dbReference>
<dbReference type="Pfam" id="PF01248">
    <property type="entry name" value="Ribosomal_L7Ae"/>
    <property type="match status" value="1"/>
</dbReference>
<dbReference type="SUPFAM" id="SSF55315">
    <property type="entry name" value="L30e-like"/>
    <property type="match status" value="1"/>
</dbReference>
<dbReference type="PANTHER" id="PTHR34215">
    <property type="entry name" value="BLL0784 PROTEIN"/>
    <property type="match status" value="1"/>
</dbReference>
<dbReference type="InterPro" id="IPR035931">
    <property type="entry name" value="YlxR-like_sf"/>
</dbReference>
<name>A0ABT6Q1X2_9PROT</name>
<dbReference type="Pfam" id="PF04296">
    <property type="entry name" value="YlxR"/>
    <property type="match status" value="1"/>
</dbReference>
<dbReference type="Proteomes" id="UP001431634">
    <property type="component" value="Unassembled WGS sequence"/>
</dbReference>
<feature type="domain" description="YlxR" evidence="2">
    <location>
        <begin position="13"/>
        <end position="81"/>
    </location>
</feature>
<proteinExistence type="predicted"/>